<keyword evidence="4" id="KW-1185">Reference proteome</keyword>
<dbReference type="GO" id="GO:0003006">
    <property type="term" value="P:developmental process involved in reproduction"/>
    <property type="evidence" value="ECO:0007669"/>
    <property type="project" value="TreeGrafter"/>
</dbReference>
<comment type="caution">
    <text evidence="3">The sequence shown here is derived from an EMBL/GenBank/DDBJ whole genome shotgun (WGS) entry which is preliminary data.</text>
</comment>
<name>A0AA89BHV1_9ASTE</name>
<dbReference type="EMBL" id="JAVXUP010000271">
    <property type="protein sequence ID" value="KAK3032386.1"/>
    <property type="molecule type" value="Genomic_DNA"/>
</dbReference>
<feature type="region of interest" description="Disordered" evidence="2">
    <location>
        <begin position="109"/>
        <end position="135"/>
    </location>
</feature>
<dbReference type="PANTHER" id="PTHR35489:SF2">
    <property type="entry name" value="TITAN9"/>
    <property type="match status" value="1"/>
</dbReference>
<evidence type="ECO:0000256" key="1">
    <source>
        <dbReference type="SAM" id="Coils"/>
    </source>
</evidence>
<gene>
    <name evidence="3" type="ORF">RJ639_037104</name>
</gene>
<feature type="non-terminal residue" evidence="3">
    <location>
        <position position="1"/>
    </location>
</feature>
<organism evidence="3 4">
    <name type="scientific">Escallonia herrerae</name>
    <dbReference type="NCBI Taxonomy" id="1293975"/>
    <lineage>
        <taxon>Eukaryota</taxon>
        <taxon>Viridiplantae</taxon>
        <taxon>Streptophyta</taxon>
        <taxon>Embryophyta</taxon>
        <taxon>Tracheophyta</taxon>
        <taxon>Spermatophyta</taxon>
        <taxon>Magnoliopsida</taxon>
        <taxon>eudicotyledons</taxon>
        <taxon>Gunneridae</taxon>
        <taxon>Pentapetalae</taxon>
        <taxon>asterids</taxon>
        <taxon>campanulids</taxon>
        <taxon>Escalloniales</taxon>
        <taxon>Escalloniaceae</taxon>
        <taxon>Escallonia</taxon>
    </lineage>
</organism>
<evidence type="ECO:0000256" key="2">
    <source>
        <dbReference type="SAM" id="MobiDB-lite"/>
    </source>
</evidence>
<dbReference type="PANTHER" id="PTHR35489">
    <property type="entry name" value="TITAN9"/>
    <property type="match status" value="1"/>
</dbReference>
<dbReference type="AlphaFoldDB" id="A0AA89BHV1"/>
<sequence>MEALYAKLYDKYTTLKTKKESEWEQLNLDQEEKFMSYVSAADRLIEHLRNEYSRMHAQINDLKSEVASVRSSKIEELEEYQKILIEESQKNKNLEEEIERLRNLQREGHCCSDRGDKNETGQLSTPGDSQVGPDAPGGVAIMTRKRSRHSGTDTEVTSNQFEHATPRESADELFKQTKSRGTILDIYEVHLIIH</sequence>
<keyword evidence="1" id="KW-0175">Coiled coil</keyword>
<evidence type="ECO:0000313" key="4">
    <source>
        <dbReference type="Proteomes" id="UP001188597"/>
    </source>
</evidence>
<accession>A0AA89BHV1</accession>
<feature type="coiled-coil region" evidence="1">
    <location>
        <begin position="45"/>
        <end position="107"/>
    </location>
</feature>
<protein>
    <submittedName>
        <fullName evidence="3">Uncharacterized protein</fullName>
    </submittedName>
</protein>
<evidence type="ECO:0000313" key="3">
    <source>
        <dbReference type="EMBL" id="KAK3032386.1"/>
    </source>
</evidence>
<feature type="compositionally biased region" description="Basic and acidic residues" evidence="2">
    <location>
        <begin position="109"/>
        <end position="119"/>
    </location>
</feature>
<reference evidence="3" key="1">
    <citation type="submission" date="2022-12" db="EMBL/GenBank/DDBJ databases">
        <title>Draft genome assemblies for two species of Escallonia (Escalloniales).</title>
        <authorList>
            <person name="Chanderbali A."/>
            <person name="Dervinis C."/>
            <person name="Anghel I."/>
            <person name="Soltis D."/>
            <person name="Soltis P."/>
            <person name="Zapata F."/>
        </authorList>
    </citation>
    <scope>NUCLEOTIDE SEQUENCE</scope>
    <source>
        <strain evidence="3">UCBG64.0493</strain>
        <tissue evidence="3">Leaf</tissue>
    </source>
</reference>
<proteinExistence type="predicted"/>
<dbReference type="Proteomes" id="UP001188597">
    <property type="component" value="Unassembled WGS sequence"/>
</dbReference>